<sequence length="125" mass="13174">MTTISNQYVQAACFATIILIAGCTDMKTPTTADVAVSTAAVDNASSAGGAEYAPLEMRSARDKLALANTAMKDKDYKKADDLAKQAQADAKLAQSKANTAKAQAAVNTLQDDIHTLQDQIDRANH</sequence>
<comment type="caution">
    <text evidence="3">The sequence shown here is derived from an EMBL/GenBank/DDBJ whole genome shotgun (WGS) entry which is preliminary data.</text>
</comment>
<dbReference type="EMBL" id="PUGF01000010">
    <property type="protein sequence ID" value="PRC93013.1"/>
    <property type="molecule type" value="Genomic_DNA"/>
</dbReference>
<evidence type="ECO:0000313" key="3">
    <source>
        <dbReference type="EMBL" id="PRC93013.1"/>
    </source>
</evidence>
<dbReference type="Proteomes" id="UP000237839">
    <property type="component" value="Unassembled WGS sequence"/>
</dbReference>
<gene>
    <name evidence="3" type="ORF">S2091_2430</name>
</gene>
<protein>
    <recommendedName>
        <fullName evidence="2">DUF4398 domain-containing protein</fullName>
    </recommendedName>
</protein>
<dbReference type="Gene3D" id="1.20.1270.390">
    <property type="match status" value="1"/>
</dbReference>
<evidence type="ECO:0000256" key="1">
    <source>
        <dbReference type="SAM" id="Coils"/>
    </source>
</evidence>
<feature type="coiled-coil region" evidence="1">
    <location>
        <begin position="76"/>
        <end position="119"/>
    </location>
</feature>
<keyword evidence="1" id="KW-0175">Coiled coil</keyword>
<name>A0A2S9GZ84_9BURK</name>
<accession>A0A2S9GZ84</accession>
<keyword evidence="4" id="KW-1185">Reference proteome</keyword>
<dbReference type="Pfam" id="PF14346">
    <property type="entry name" value="DUF4398"/>
    <property type="match status" value="1"/>
</dbReference>
<organism evidence="3 4">
    <name type="scientific">Solimicrobium silvestre</name>
    <dbReference type="NCBI Taxonomy" id="2099400"/>
    <lineage>
        <taxon>Bacteria</taxon>
        <taxon>Pseudomonadati</taxon>
        <taxon>Pseudomonadota</taxon>
        <taxon>Betaproteobacteria</taxon>
        <taxon>Burkholderiales</taxon>
        <taxon>Oxalobacteraceae</taxon>
        <taxon>Solimicrobium</taxon>
    </lineage>
</organism>
<dbReference type="AlphaFoldDB" id="A0A2S9GZ84"/>
<dbReference type="InterPro" id="IPR025511">
    <property type="entry name" value="DUF4398"/>
</dbReference>
<evidence type="ECO:0000259" key="2">
    <source>
        <dbReference type="Pfam" id="PF14346"/>
    </source>
</evidence>
<proteinExistence type="predicted"/>
<evidence type="ECO:0000313" key="4">
    <source>
        <dbReference type="Proteomes" id="UP000237839"/>
    </source>
</evidence>
<feature type="domain" description="DUF4398" evidence="2">
    <location>
        <begin position="34"/>
        <end position="107"/>
    </location>
</feature>
<reference evidence="3 4" key="1">
    <citation type="submission" date="2018-02" db="EMBL/GenBank/DDBJ databases">
        <title>Solimicrobium silvestre gen. nov., sp. nov., isolated from alpine forest soil.</title>
        <authorList>
            <person name="Margesin R."/>
            <person name="Albuquerque L."/>
            <person name="Zhang D.-C."/>
            <person name="Froufe H.J.C."/>
            <person name="Severino R."/>
            <person name="Roxo I."/>
            <person name="Egas C."/>
            <person name="Da Costa M.S."/>
        </authorList>
    </citation>
    <scope>NUCLEOTIDE SEQUENCE [LARGE SCALE GENOMIC DNA]</scope>
    <source>
        <strain evidence="3 4">S20-91</strain>
    </source>
</reference>